<evidence type="ECO:0000259" key="14">
    <source>
        <dbReference type="Pfam" id="PF00561"/>
    </source>
</evidence>
<dbReference type="AlphaFoldDB" id="A0A9X1T0F1"/>
<dbReference type="Pfam" id="PF00561">
    <property type="entry name" value="Abhydrolase_1"/>
    <property type="match status" value="1"/>
</dbReference>
<dbReference type="GO" id="GO:0005737">
    <property type="term" value="C:cytoplasm"/>
    <property type="evidence" value="ECO:0007669"/>
    <property type="project" value="UniProtKB-SubCell"/>
</dbReference>
<keyword evidence="16" id="KW-1185">Reference proteome</keyword>
<dbReference type="EC" id="3.4.11.5" evidence="4 11"/>
<dbReference type="InterPro" id="IPR002410">
    <property type="entry name" value="Peptidase_S33"/>
</dbReference>
<feature type="active site" description="Nucleophile" evidence="12">
    <location>
        <position position="119"/>
    </location>
</feature>
<evidence type="ECO:0000256" key="13">
    <source>
        <dbReference type="RuleBase" id="RU003421"/>
    </source>
</evidence>
<comment type="caution">
    <text evidence="15">The sequence shown here is derived from an EMBL/GenBank/DDBJ whole genome shotgun (WGS) entry which is preliminary data.</text>
</comment>
<evidence type="ECO:0000256" key="5">
    <source>
        <dbReference type="ARBA" id="ARBA00021843"/>
    </source>
</evidence>
<dbReference type="PRINTS" id="PR00793">
    <property type="entry name" value="PROAMNOPTASE"/>
</dbReference>
<evidence type="ECO:0000256" key="12">
    <source>
        <dbReference type="PIRSR" id="PIRSR006431-1"/>
    </source>
</evidence>
<dbReference type="RefSeq" id="WP_231813343.1">
    <property type="nucleotide sequence ID" value="NZ_JAJOZR010000004.1"/>
</dbReference>
<dbReference type="GO" id="GO:0006508">
    <property type="term" value="P:proteolysis"/>
    <property type="evidence" value="ECO:0007669"/>
    <property type="project" value="UniProtKB-KW"/>
</dbReference>
<protein>
    <recommendedName>
        <fullName evidence="5 11">Proline iminopeptidase</fullName>
        <shortName evidence="11">PIP</shortName>
        <ecNumber evidence="4 11">3.4.11.5</ecNumber>
    </recommendedName>
    <alternativeName>
        <fullName evidence="10 11">Prolyl aminopeptidase</fullName>
    </alternativeName>
</protein>
<dbReference type="GO" id="GO:0004177">
    <property type="term" value="F:aminopeptidase activity"/>
    <property type="evidence" value="ECO:0007669"/>
    <property type="project" value="UniProtKB-UniRule"/>
</dbReference>
<keyword evidence="7 11" id="KW-0963">Cytoplasm</keyword>
<evidence type="ECO:0000256" key="3">
    <source>
        <dbReference type="ARBA" id="ARBA00010088"/>
    </source>
</evidence>
<comment type="subcellular location">
    <subcellularLocation>
        <location evidence="2 11">Cytoplasm</location>
    </subcellularLocation>
</comment>
<feature type="active site" evidence="12">
    <location>
        <position position="274"/>
    </location>
</feature>
<evidence type="ECO:0000256" key="11">
    <source>
        <dbReference type="PIRNR" id="PIRNR006431"/>
    </source>
</evidence>
<feature type="active site" description="Proton donor" evidence="12">
    <location>
        <position position="302"/>
    </location>
</feature>
<gene>
    <name evidence="15" type="primary">pip</name>
    <name evidence="15" type="ORF">LRX75_08080</name>
</gene>
<dbReference type="Gene3D" id="3.40.50.1820">
    <property type="entry name" value="alpha/beta hydrolase"/>
    <property type="match status" value="1"/>
</dbReference>
<dbReference type="NCBIfam" id="TIGR01249">
    <property type="entry name" value="pro_imino_pep_1"/>
    <property type="match status" value="1"/>
</dbReference>
<dbReference type="PANTHER" id="PTHR43722:SF1">
    <property type="entry name" value="PROLINE IMINOPEPTIDASE"/>
    <property type="match status" value="1"/>
</dbReference>
<keyword evidence="8 11" id="KW-0645">Protease</keyword>
<evidence type="ECO:0000256" key="8">
    <source>
        <dbReference type="ARBA" id="ARBA00022670"/>
    </source>
</evidence>
<evidence type="ECO:0000256" key="1">
    <source>
        <dbReference type="ARBA" id="ARBA00001585"/>
    </source>
</evidence>
<reference evidence="15" key="1">
    <citation type="submission" date="2021-12" db="EMBL/GenBank/DDBJ databases">
        <authorList>
            <person name="Li Y."/>
        </authorList>
    </citation>
    <scope>NUCLEOTIDE SEQUENCE</scope>
    <source>
        <strain evidence="15">DKSPLA3</strain>
    </source>
</reference>
<dbReference type="InterPro" id="IPR005944">
    <property type="entry name" value="Pro_iminopeptidase"/>
</dbReference>
<dbReference type="EMBL" id="JAJOZR010000004">
    <property type="protein sequence ID" value="MCD7108999.1"/>
    <property type="molecule type" value="Genomic_DNA"/>
</dbReference>
<comment type="similarity">
    <text evidence="3 11 13">Belongs to the peptidase S33 family.</text>
</comment>
<dbReference type="PANTHER" id="PTHR43722">
    <property type="entry name" value="PROLINE IMINOPEPTIDASE"/>
    <property type="match status" value="1"/>
</dbReference>
<evidence type="ECO:0000256" key="2">
    <source>
        <dbReference type="ARBA" id="ARBA00004496"/>
    </source>
</evidence>
<feature type="domain" description="AB hydrolase-1" evidence="14">
    <location>
        <begin position="47"/>
        <end position="304"/>
    </location>
</feature>
<accession>A0A9X1T0F1</accession>
<evidence type="ECO:0000256" key="10">
    <source>
        <dbReference type="ARBA" id="ARBA00029605"/>
    </source>
</evidence>
<name>A0A9X1T0F1_9HYPH</name>
<comment type="catalytic activity">
    <reaction evidence="1 11 13">
        <text>Release of N-terminal proline from a peptide.</text>
        <dbReference type="EC" id="3.4.11.5"/>
    </reaction>
</comment>
<evidence type="ECO:0000256" key="9">
    <source>
        <dbReference type="ARBA" id="ARBA00022801"/>
    </source>
</evidence>
<evidence type="ECO:0000256" key="4">
    <source>
        <dbReference type="ARBA" id="ARBA00012568"/>
    </source>
</evidence>
<dbReference type="InterPro" id="IPR029058">
    <property type="entry name" value="AB_hydrolase_fold"/>
</dbReference>
<evidence type="ECO:0000313" key="16">
    <source>
        <dbReference type="Proteomes" id="UP001139089"/>
    </source>
</evidence>
<organism evidence="15 16">
    <name type="scientific">Rhizobium quercicola</name>
    <dbReference type="NCBI Taxonomy" id="2901226"/>
    <lineage>
        <taxon>Bacteria</taxon>
        <taxon>Pseudomonadati</taxon>
        <taxon>Pseudomonadota</taxon>
        <taxon>Alphaproteobacteria</taxon>
        <taxon>Hyphomicrobiales</taxon>
        <taxon>Rhizobiaceae</taxon>
        <taxon>Rhizobium/Agrobacterium group</taxon>
        <taxon>Rhizobium</taxon>
    </lineage>
</organism>
<evidence type="ECO:0000256" key="7">
    <source>
        <dbReference type="ARBA" id="ARBA00022490"/>
    </source>
</evidence>
<dbReference type="Proteomes" id="UP001139089">
    <property type="component" value="Unassembled WGS sequence"/>
</dbReference>
<proteinExistence type="inferred from homology"/>
<dbReference type="PIRSF" id="PIRSF006431">
    <property type="entry name" value="Pept_S33"/>
    <property type="match status" value="1"/>
</dbReference>
<evidence type="ECO:0000256" key="6">
    <source>
        <dbReference type="ARBA" id="ARBA00022438"/>
    </source>
</evidence>
<evidence type="ECO:0000313" key="15">
    <source>
        <dbReference type="EMBL" id="MCD7108999.1"/>
    </source>
</evidence>
<sequence length="325" mass="36544">MTFENDTDSLRGFYPPIEAYASGHLDVGDGHSIYWERSGTPGAKPAVFLHGGPGGTSGPNHRRLFDPALYDVLLFDQRGCGKSTPHAGLEANTTWHLVADIERLRKMVGVDTWLVNGGSWGSTLALAYAETHPEHVSELVLRGIYTLTKAELDWYYQFGVSEMFPDKYERFVAPIPPEERHEMMQAYYRRLTGDDLALRREVAKVWSTWEGETITLLPQPDTSSKFAEDDFADAFARLETHYFVHAGWMDEGQLVRDAHRLHGIPGVIIQGRYDMPCPAKYAYALHKAWPQAEFHLVECAGHAMSEPGILDRMIRATDTFAGKEA</sequence>
<keyword evidence="6 11" id="KW-0031">Aminopeptidase</keyword>
<keyword evidence="9 11" id="KW-0378">Hydrolase</keyword>
<dbReference type="InterPro" id="IPR000073">
    <property type="entry name" value="AB_hydrolase_1"/>
</dbReference>
<dbReference type="SUPFAM" id="SSF53474">
    <property type="entry name" value="alpha/beta-Hydrolases"/>
    <property type="match status" value="1"/>
</dbReference>